<dbReference type="InterPro" id="IPR015422">
    <property type="entry name" value="PyrdxlP-dep_Trfase_small"/>
</dbReference>
<organism evidence="5 6">
    <name type="scientific">Solidesulfovibrio carbinolicus</name>
    <dbReference type="NCBI Taxonomy" id="296842"/>
    <lineage>
        <taxon>Bacteria</taxon>
        <taxon>Pseudomonadati</taxon>
        <taxon>Thermodesulfobacteriota</taxon>
        <taxon>Desulfovibrionia</taxon>
        <taxon>Desulfovibrionales</taxon>
        <taxon>Desulfovibrionaceae</taxon>
        <taxon>Solidesulfovibrio</taxon>
    </lineage>
</organism>
<dbReference type="Pfam" id="PF01053">
    <property type="entry name" value="Cys_Met_Meta_PP"/>
    <property type="match status" value="1"/>
</dbReference>
<dbReference type="Proteomes" id="UP000293296">
    <property type="component" value="Chromosome"/>
</dbReference>
<dbReference type="CDD" id="cd00614">
    <property type="entry name" value="CGS_like"/>
    <property type="match status" value="1"/>
</dbReference>
<dbReference type="AlphaFoldDB" id="A0A4P6HPS0"/>
<comment type="cofactor">
    <cofactor evidence="1 4">
        <name>pyridoxal 5'-phosphate</name>
        <dbReference type="ChEBI" id="CHEBI:597326"/>
    </cofactor>
</comment>
<dbReference type="InterPro" id="IPR054542">
    <property type="entry name" value="Cys_met_metab_PP"/>
</dbReference>
<keyword evidence="6" id="KW-1185">Reference proteome</keyword>
<dbReference type="OrthoDB" id="9805807at2"/>
<dbReference type="GO" id="GO:0009086">
    <property type="term" value="P:methionine biosynthetic process"/>
    <property type="evidence" value="ECO:0007669"/>
    <property type="project" value="UniProtKB-ARBA"/>
</dbReference>
<dbReference type="PROSITE" id="PS00868">
    <property type="entry name" value="CYS_MET_METAB_PP"/>
    <property type="match status" value="1"/>
</dbReference>
<dbReference type="InterPro" id="IPR015421">
    <property type="entry name" value="PyrdxlP-dep_Trfase_major"/>
</dbReference>
<evidence type="ECO:0000313" key="6">
    <source>
        <dbReference type="Proteomes" id="UP000293296"/>
    </source>
</evidence>
<dbReference type="FunFam" id="3.90.1150.10:FF:000033">
    <property type="entry name" value="Cystathionine gamma-synthase"/>
    <property type="match status" value="1"/>
</dbReference>
<feature type="modified residue" description="N6-(pyridoxal phosphate)lysine" evidence="3">
    <location>
        <position position="201"/>
    </location>
</feature>
<evidence type="ECO:0000256" key="1">
    <source>
        <dbReference type="ARBA" id="ARBA00001933"/>
    </source>
</evidence>
<dbReference type="SUPFAM" id="SSF53383">
    <property type="entry name" value="PLP-dependent transferases"/>
    <property type="match status" value="1"/>
</dbReference>
<dbReference type="KEGG" id="dcb:C3Y92_16230"/>
<name>A0A4P6HPS0_9BACT</name>
<dbReference type="GO" id="GO:0019343">
    <property type="term" value="P:cysteine biosynthetic process via cystathionine"/>
    <property type="evidence" value="ECO:0007669"/>
    <property type="project" value="TreeGrafter"/>
</dbReference>
<dbReference type="InterPro" id="IPR015424">
    <property type="entry name" value="PyrdxlP-dep_Trfase"/>
</dbReference>
<dbReference type="PANTHER" id="PTHR11808">
    <property type="entry name" value="TRANS-SULFURATION ENZYME FAMILY MEMBER"/>
    <property type="match status" value="1"/>
</dbReference>
<evidence type="ECO:0000313" key="5">
    <source>
        <dbReference type="EMBL" id="QAZ68694.1"/>
    </source>
</evidence>
<dbReference type="PIRSF" id="PIRSF001434">
    <property type="entry name" value="CGS"/>
    <property type="match status" value="1"/>
</dbReference>
<dbReference type="FunFam" id="3.40.640.10:FF:000046">
    <property type="entry name" value="Cystathionine gamma-lyase"/>
    <property type="match status" value="1"/>
</dbReference>
<evidence type="ECO:0000256" key="3">
    <source>
        <dbReference type="PIRSR" id="PIRSR001434-2"/>
    </source>
</evidence>
<dbReference type="RefSeq" id="WP_129354390.1">
    <property type="nucleotide sequence ID" value="NZ_CP026538.1"/>
</dbReference>
<proteinExistence type="inferred from homology"/>
<protein>
    <submittedName>
        <fullName evidence="5">Cystathionine beta-lyase</fullName>
    </submittedName>
</protein>
<dbReference type="Gene3D" id="3.40.640.10">
    <property type="entry name" value="Type I PLP-dependent aspartate aminotransferase-like (Major domain)"/>
    <property type="match status" value="1"/>
</dbReference>
<dbReference type="PANTHER" id="PTHR11808:SF85">
    <property type="entry name" value="CYSTATHIONINE GAMMA-LYASE-RELATED"/>
    <property type="match status" value="1"/>
</dbReference>
<sequence>MDLSKMGENTRSVRAGERLDRRVGGVTTPIHTAAAYMAADDVEGAYRYPRYLNIPTQAAPAEKLAALEGAETAIALASGMAAIASSLLAVLQTGDHVVLQADLYGGTHRFLMAELTRLGIGFTMVSEADAGRLEAAVTERTRAVFVETPSNPLLRVIDLEGVAAMAKKRGLISMVDNTFASPINQKPLALGFDLSIHSGTKYLNGHSDLNCGLVAGSKALVDAVKERAVNFGQTLNTYDCYLLERGMKTLSLRMARHNDNAQAVAERLAARKGVSAVHYPGLPTHPGHELAKRQMLGFGGMMSFALDCSPEAARTFMDALTLILEAVSLGGIESLACFPAVTSHAKMPREDRLAIGVGDTLVRLSVGCEDADDIIADLAQAMDAAGLA</sequence>
<accession>A0A4P6HPS0</accession>
<dbReference type="GO" id="GO:0004123">
    <property type="term" value="F:cystathionine gamma-lyase activity"/>
    <property type="evidence" value="ECO:0007669"/>
    <property type="project" value="TreeGrafter"/>
</dbReference>
<reference evidence="5 6" key="1">
    <citation type="submission" date="2018-02" db="EMBL/GenBank/DDBJ databases">
        <title>Genome sequence of Desulfovibrio carbinolicus DSM 3852.</title>
        <authorList>
            <person name="Wilbanks E."/>
            <person name="Skennerton C.T."/>
            <person name="Orphan V.J."/>
        </authorList>
    </citation>
    <scope>NUCLEOTIDE SEQUENCE [LARGE SCALE GENOMIC DNA]</scope>
    <source>
        <strain evidence="5 6">DSM 3852</strain>
    </source>
</reference>
<keyword evidence="2 3" id="KW-0663">Pyridoxal phosphate</keyword>
<dbReference type="GO" id="GO:0005737">
    <property type="term" value="C:cytoplasm"/>
    <property type="evidence" value="ECO:0007669"/>
    <property type="project" value="TreeGrafter"/>
</dbReference>
<evidence type="ECO:0000256" key="2">
    <source>
        <dbReference type="ARBA" id="ARBA00022898"/>
    </source>
</evidence>
<gene>
    <name evidence="5" type="ORF">C3Y92_16230</name>
</gene>
<dbReference type="GO" id="GO:0019346">
    <property type="term" value="P:transsulfuration"/>
    <property type="evidence" value="ECO:0007669"/>
    <property type="project" value="InterPro"/>
</dbReference>
<evidence type="ECO:0000256" key="4">
    <source>
        <dbReference type="RuleBase" id="RU362118"/>
    </source>
</evidence>
<dbReference type="Gene3D" id="3.90.1150.10">
    <property type="entry name" value="Aspartate Aminotransferase, domain 1"/>
    <property type="match status" value="1"/>
</dbReference>
<dbReference type="GO" id="GO:0030170">
    <property type="term" value="F:pyridoxal phosphate binding"/>
    <property type="evidence" value="ECO:0007669"/>
    <property type="project" value="InterPro"/>
</dbReference>
<keyword evidence="5" id="KW-0456">Lyase</keyword>
<dbReference type="InterPro" id="IPR000277">
    <property type="entry name" value="Cys/Met-Metab_PyrdxlP-dep_enz"/>
</dbReference>
<comment type="similarity">
    <text evidence="4">Belongs to the trans-sulfuration enzymes family.</text>
</comment>
<dbReference type="EMBL" id="CP026538">
    <property type="protein sequence ID" value="QAZ68694.1"/>
    <property type="molecule type" value="Genomic_DNA"/>
</dbReference>